<evidence type="ECO:0000313" key="2">
    <source>
        <dbReference type="EMBL" id="QCI63761.1"/>
    </source>
</evidence>
<keyword evidence="1" id="KW-0812">Transmembrane</keyword>
<organism evidence="2 3">
    <name type="scientific">Phreatobacter stygius</name>
    <dbReference type="NCBI Taxonomy" id="1940610"/>
    <lineage>
        <taxon>Bacteria</taxon>
        <taxon>Pseudomonadati</taxon>
        <taxon>Pseudomonadota</taxon>
        <taxon>Alphaproteobacteria</taxon>
        <taxon>Hyphomicrobiales</taxon>
        <taxon>Phreatobacteraceae</taxon>
        <taxon>Phreatobacter</taxon>
    </lineage>
</organism>
<evidence type="ECO:0008006" key="4">
    <source>
        <dbReference type="Google" id="ProtNLM"/>
    </source>
</evidence>
<accession>A0A4D7AVH4</accession>
<keyword evidence="1" id="KW-1133">Transmembrane helix</keyword>
<dbReference type="Proteomes" id="UP000298781">
    <property type="component" value="Chromosome"/>
</dbReference>
<feature type="transmembrane region" description="Helical" evidence="1">
    <location>
        <begin position="36"/>
        <end position="55"/>
    </location>
</feature>
<dbReference type="AlphaFoldDB" id="A0A4D7AVH4"/>
<feature type="transmembrane region" description="Helical" evidence="1">
    <location>
        <begin position="67"/>
        <end position="85"/>
    </location>
</feature>
<keyword evidence="1" id="KW-0472">Membrane</keyword>
<protein>
    <recommendedName>
        <fullName evidence="4">Transmembrane protein</fullName>
    </recommendedName>
</protein>
<sequence length="88" mass="9249">MHTILVIGGGLVALALFVLVGRFFGGDASGAVGNAVKIFIPVWLVGALVNMWVGVSRAGYSVAEEAPIFAVVFALPVLAGLFIWWKFS</sequence>
<name>A0A4D7AVH4_9HYPH</name>
<gene>
    <name evidence="2" type="ORF">E8M01_05580</name>
</gene>
<evidence type="ECO:0000313" key="3">
    <source>
        <dbReference type="Proteomes" id="UP000298781"/>
    </source>
</evidence>
<proteinExistence type="predicted"/>
<evidence type="ECO:0000256" key="1">
    <source>
        <dbReference type="SAM" id="Phobius"/>
    </source>
</evidence>
<dbReference type="RefSeq" id="WP_136959218.1">
    <property type="nucleotide sequence ID" value="NZ_CP039690.1"/>
</dbReference>
<dbReference type="KEGG" id="pstg:E8M01_05580"/>
<keyword evidence="3" id="KW-1185">Reference proteome</keyword>
<reference evidence="2 3" key="1">
    <citation type="submission" date="2019-04" db="EMBL/GenBank/DDBJ databases">
        <title>Phreatobacter aquaticus sp. nov.</title>
        <authorList>
            <person name="Choi A."/>
        </authorList>
    </citation>
    <scope>NUCLEOTIDE SEQUENCE [LARGE SCALE GENOMIC DNA]</scope>
    <source>
        <strain evidence="2 3">KCTC 52518</strain>
    </source>
</reference>
<feature type="transmembrane region" description="Helical" evidence="1">
    <location>
        <begin position="6"/>
        <end position="24"/>
    </location>
</feature>
<dbReference type="OrthoDB" id="4764194at2"/>
<dbReference type="EMBL" id="CP039690">
    <property type="protein sequence ID" value="QCI63761.1"/>
    <property type="molecule type" value="Genomic_DNA"/>
</dbReference>